<dbReference type="FunFam" id="1.10.10.200:FF:000002">
    <property type="entry name" value="Probable transcriptional regulatory protein CLM62_37755"/>
    <property type="match status" value="1"/>
</dbReference>
<comment type="caution">
    <text evidence="9">The sequence shown here is derived from an EMBL/GenBank/DDBJ whole genome shotgun (WGS) entry which is preliminary data.</text>
</comment>
<evidence type="ECO:0000256" key="4">
    <source>
        <dbReference type="ARBA" id="ARBA00023125"/>
    </source>
</evidence>
<dbReference type="Gene3D" id="1.10.10.200">
    <property type="match status" value="1"/>
</dbReference>
<dbReference type="Proteomes" id="UP000033671">
    <property type="component" value="Unassembled WGS sequence"/>
</dbReference>
<dbReference type="SUPFAM" id="SSF75625">
    <property type="entry name" value="YebC-like"/>
    <property type="match status" value="1"/>
</dbReference>
<dbReference type="HAMAP" id="MF_00693">
    <property type="entry name" value="Transcrip_reg_TACO1"/>
    <property type="match status" value="1"/>
</dbReference>
<evidence type="ECO:0000256" key="3">
    <source>
        <dbReference type="ARBA" id="ARBA00023015"/>
    </source>
</evidence>
<gene>
    <name evidence="9" type="ORF">OTSTA716_0385</name>
</gene>
<evidence type="ECO:0000259" key="8">
    <source>
        <dbReference type="Pfam" id="PF20772"/>
    </source>
</evidence>
<dbReference type="InterPro" id="IPR048300">
    <property type="entry name" value="TACO1_YebC-like_2nd/3rd_dom"/>
</dbReference>
<evidence type="ECO:0000256" key="2">
    <source>
        <dbReference type="ARBA" id="ARBA00022490"/>
    </source>
</evidence>
<dbReference type="NCBIfam" id="NF009044">
    <property type="entry name" value="PRK12378.1"/>
    <property type="match status" value="1"/>
</dbReference>
<organism evidence="9 10">
    <name type="scientific">Orientia tsutsugamushi str. TA716</name>
    <dbReference type="NCBI Taxonomy" id="1359175"/>
    <lineage>
        <taxon>Bacteria</taxon>
        <taxon>Pseudomonadati</taxon>
        <taxon>Pseudomonadota</taxon>
        <taxon>Alphaproteobacteria</taxon>
        <taxon>Rickettsiales</taxon>
        <taxon>Rickettsiaceae</taxon>
        <taxon>Rickettsieae</taxon>
        <taxon>Orientia</taxon>
    </lineage>
</organism>
<dbReference type="Gene3D" id="3.30.70.980">
    <property type="match status" value="2"/>
</dbReference>
<dbReference type="PATRIC" id="fig|1359175.3.peg.2832"/>
<keyword evidence="3 6" id="KW-0805">Transcription regulation</keyword>
<dbReference type="InterPro" id="IPR017856">
    <property type="entry name" value="Integrase-like_N"/>
</dbReference>
<name>A0A0F3PA69_ORITS</name>
<proteinExistence type="inferred from homology"/>
<dbReference type="RefSeq" id="WP_045916689.1">
    <property type="nucleotide sequence ID" value="NZ_LAOA01000008.1"/>
</dbReference>
<reference evidence="9 10" key="1">
    <citation type="submission" date="2015-01" db="EMBL/GenBank/DDBJ databases">
        <title>Genome Sequencing of Rickettsiales.</title>
        <authorList>
            <person name="Daugherty S.C."/>
            <person name="Su Q."/>
            <person name="Abolude K."/>
            <person name="Beier-Sexton M."/>
            <person name="Carlyon J.A."/>
            <person name="Carter R."/>
            <person name="Day N.P."/>
            <person name="Dumler S.J."/>
            <person name="Dyachenko V."/>
            <person name="Godinez A."/>
            <person name="Kurtti T.J."/>
            <person name="Lichay M."/>
            <person name="Mullins K.E."/>
            <person name="Ott S."/>
            <person name="Pappas-Brown V."/>
            <person name="Paris D.H."/>
            <person name="Patel P."/>
            <person name="Richards A.L."/>
            <person name="Sadzewicz L."/>
            <person name="Sears K."/>
            <person name="Seidman D."/>
            <person name="Sengamalay N."/>
            <person name="Stenos J."/>
            <person name="Tallon L.J."/>
            <person name="Vincent G."/>
            <person name="Fraser C.M."/>
            <person name="Munderloh U."/>
            <person name="Dunning-Hotopp J.C."/>
        </authorList>
    </citation>
    <scope>NUCLEOTIDE SEQUENCE [LARGE SCALE GENOMIC DNA]</scope>
    <source>
        <strain evidence="9 10">TA716</strain>
    </source>
</reference>
<dbReference type="Pfam" id="PF20772">
    <property type="entry name" value="TACO1_YebC_N"/>
    <property type="match status" value="1"/>
</dbReference>
<dbReference type="AlphaFoldDB" id="A0A0F3PA69"/>
<dbReference type="GO" id="GO:0005737">
    <property type="term" value="C:cytoplasm"/>
    <property type="evidence" value="ECO:0007669"/>
    <property type="project" value="UniProtKB-SubCell"/>
</dbReference>
<dbReference type="NCBIfam" id="NF001030">
    <property type="entry name" value="PRK00110.1"/>
    <property type="match status" value="1"/>
</dbReference>
<evidence type="ECO:0000313" key="9">
    <source>
        <dbReference type="EMBL" id="KJV77188.1"/>
    </source>
</evidence>
<dbReference type="EMBL" id="LAOA01000008">
    <property type="protein sequence ID" value="KJV77188.1"/>
    <property type="molecule type" value="Genomic_DNA"/>
</dbReference>
<keyword evidence="5 6" id="KW-0804">Transcription</keyword>
<evidence type="ECO:0000256" key="6">
    <source>
        <dbReference type="HAMAP-Rule" id="MF_00693"/>
    </source>
</evidence>
<dbReference type="InterPro" id="IPR049083">
    <property type="entry name" value="TACO1_YebC_N"/>
</dbReference>
<dbReference type="GO" id="GO:0006355">
    <property type="term" value="P:regulation of DNA-templated transcription"/>
    <property type="evidence" value="ECO:0007669"/>
    <property type="project" value="UniProtKB-UniRule"/>
</dbReference>
<evidence type="ECO:0000313" key="10">
    <source>
        <dbReference type="Proteomes" id="UP000033671"/>
    </source>
</evidence>
<evidence type="ECO:0000259" key="7">
    <source>
        <dbReference type="Pfam" id="PF01709"/>
    </source>
</evidence>
<evidence type="ECO:0000256" key="5">
    <source>
        <dbReference type="ARBA" id="ARBA00023163"/>
    </source>
</evidence>
<protein>
    <recommendedName>
        <fullName evidence="6">Probable transcriptional regulatory protein OTSTA716_0385</fullName>
    </recommendedName>
</protein>
<dbReference type="Pfam" id="PF01709">
    <property type="entry name" value="Transcrip_reg"/>
    <property type="match status" value="1"/>
</dbReference>
<sequence>MAGHSKFKNIQHRKGAQDKKKAKLFASLVREISLSAKSGADIQYNPRLRAAISAAKFNNLPKDRIEKAIAQANNKDNYENYFEITYEGIIFDGIAIIVEALTDNTNRTAANVRAIFSKYGGNLVCTGNASFLFDRLGIIKFKPKVSSSEKLFDAAIEIGAEDIELDEEYHVVYTPIKLFTNIIEELAKLFGYPVESYIGWRPRNTVLISDTEKAQKLIKLVNALDDDDDVQRFFGNYEFSEQIYNNLLT</sequence>
<accession>A0A0F3PA69</accession>
<dbReference type="InterPro" id="IPR026564">
    <property type="entry name" value="Transcrip_reg_TACO1-like_dom3"/>
</dbReference>
<comment type="subcellular location">
    <subcellularLocation>
        <location evidence="6">Cytoplasm</location>
    </subcellularLocation>
</comment>
<dbReference type="GO" id="GO:0003677">
    <property type="term" value="F:DNA binding"/>
    <property type="evidence" value="ECO:0007669"/>
    <property type="project" value="UniProtKB-UniRule"/>
</dbReference>
<keyword evidence="4 6" id="KW-0238">DNA-binding</keyword>
<dbReference type="NCBIfam" id="TIGR01033">
    <property type="entry name" value="YebC/PmpR family DNA-binding transcriptional regulator"/>
    <property type="match status" value="1"/>
</dbReference>
<dbReference type="InterPro" id="IPR002876">
    <property type="entry name" value="Transcrip_reg_TACO1-like"/>
</dbReference>
<feature type="domain" description="TACO1/YebC-like N-terminal" evidence="8">
    <location>
        <begin position="5"/>
        <end position="74"/>
    </location>
</feature>
<evidence type="ECO:0000256" key="1">
    <source>
        <dbReference type="ARBA" id="ARBA00008724"/>
    </source>
</evidence>
<dbReference type="PANTHER" id="PTHR12532:SF11">
    <property type="match status" value="1"/>
</dbReference>
<comment type="similarity">
    <text evidence="1 6">Belongs to the TACO1 family.</text>
</comment>
<feature type="domain" description="TACO1/YebC-like second and third" evidence="7">
    <location>
        <begin position="81"/>
        <end position="236"/>
    </location>
</feature>
<keyword evidence="2 6" id="KW-0963">Cytoplasm</keyword>
<dbReference type="PANTHER" id="PTHR12532">
    <property type="entry name" value="TRANSLATIONAL ACTIVATOR OF CYTOCHROME C OXIDASE 1"/>
    <property type="match status" value="1"/>
</dbReference>
<dbReference type="InterPro" id="IPR029072">
    <property type="entry name" value="YebC-like"/>
</dbReference>